<gene>
    <name evidence="2" type="ORF">Esi_0273_0022</name>
</gene>
<accession>D7FUL8</accession>
<dbReference type="AlphaFoldDB" id="D7FUL8"/>
<protein>
    <submittedName>
        <fullName evidence="2">Uncharacterized protein</fullName>
    </submittedName>
</protein>
<evidence type="ECO:0000313" key="3">
    <source>
        <dbReference type="Proteomes" id="UP000002630"/>
    </source>
</evidence>
<feature type="transmembrane region" description="Helical" evidence="1">
    <location>
        <begin position="125"/>
        <end position="151"/>
    </location>
</feature>
<feature type="transmembrane region" description="Helical" evidence="1">
    <location>
        <begin position="86"/>
        <end position="105"/>
    </location>
</feature>
<dbReference type="EMBL" id="FN649755">
    <property type="protein sequence ID" value="CBJ31674.1"/>
    <property type="molecule type" value="Genomic_DNA"/>
</dbReference>
<feature type="transmembrane region" description="Helical" evidence="1">
    <location>
        <begin position="12"/>
        <end position="32"/>
    </location>
</feature>
<keyword evidence="1" id="KW-0472">Membrane</keyword>
<dbReference type="EMBL" id="FN648457">
    <property type="protein sequence ID" value="CBJ31674.1"/>
    <property type="molecule type" value="Genomic_DNA"/>
</dbReference>
<name>D7FUL8_ECTSI</name>
<reference evidence="2 3" key="1">
    <citation type="journal article" date="2010" name="Nature">
        <title>The Ectocarpus genome and the independent evolution of multicellularity in brown algae.</title>
        <authorList>
            <person name="Cock J.M."/>
            <person name="Sterck L."/>
            <person name="Rouze P."/>
            <person name="Scornet D."/>
            <person name="Allen A.E."/>
            <person name="Amoutzias G."/>
            <person name="Anthouard V."/>
            <person name="Artiguenave F."/>
            <person name="Aury J.M."/>
            <person name="Badger J.H."/>
            <person name="Beszteri B."/>
            <person name="Billiau K."/>
            <person name="Bonnet E."/>
            <person name="Bothwell J.H."/>
            <person name="Bowler C."/>
            <person name="Boyen C."/>
            <person name="Brownlee C."/>
            <person name="Carrano C.J."/>
            <person name="Charrier B."/>
            <person name="Cho G.Y."/>
            <person name="Coelho S.M."/>
            <person name="Collen J."/>
            <person name="Corre E."/>
            <person name="Da Silva C."/>
            <person name="Delage L."/>
            <person name="Delaroque N."/>
            <person name="Dittami S.M."/>
            <person name="Doulbeau S."/>
            <person name="Elias M."/>
            <person name="Farnham G."/>
            <person name="Gachon C.M."/>
            <person name="Gschloessl B."/>
            <person name="Heesch S."/>
            <person name="Jabbari K."/>
            <person name="Jubin C."/>
            <person name="Kawai H."/>
            <person name="Kimura K."/>
            <person name="Kloareg B."/>
            <person name="Kupper F.C."/>
            <person name="Lang D."/>
            <person name="Le Bail A."/>
            <person name="Leblanc C."/>
            <person name="Lerouge P."/>
            <person name="Lohr M."/>
            <person name="Lopez P.J."/>
            <person name="Martens C."/>
            <person name="Maumus F."/>
            <person name="Michel G."/>
            <person name="Miranda-Saavedra D."/>
            <person name="Morales J."/>
            <person name="Moreau H."/>
            <person name="Motomura T."/>
            <person name="Nagasato C."/>
            <person name="Napoli C.A."/>
            <person name="Nelson D.R."/>
            <person name="Nyvall-Collen P."/>
            <person name="Peters A.F."/>
            <person name="Pommier C."/>
            <person name="Potin P."/>
            <person name="Poulain J."/>
            <person name="Quesneville H."/>
            <person name="Read B."/>
            <person name="Rensing S.A."/>
            <person name="Ritter A."/>
            <person name="Rousvoal S."/>
            <person name="Samanta M."/>
            <person name="Samson G."/>
            <person name="Schroeder D.C."/>
            <person name="Segurens B."/>
            <person name="Strittmatter M."/>
            <person name="Tonon T."/>
            <person name="Tregear J.W."/>
            <person name="Valentin K."/>
            <person name="von Dassow P."/>
            <person name="Yamagishi T."/>
            <person name="Van de Peer Y."/>
            <person name="Wincker P."/>
        </authorList>
    </citation>
    <scope>NUCLEOTIDE SEQUENCE [LARGE SCALE GENOMIC DNA]</scope>
    <source>
        <strain evidence="3">Ec32 / CCAP1310/4</strain>
    </source>
</reference>
<organism evidence="2 3">
    <name type="scientific">Ectocarpus siliculosus</name>
    <name type="common">Brown alga</name>
    <name type="synonym">Conferva siliculosa</name>
    <dbReference type="NCBI Taxonomy" id="2880"/>
    <lineage>
        <taxon>Eukaryota</taxon>
        <taxon>Sar</taxon>
        <taxon>Stramenopiles</taxon>
        <taxon>Ochrophyta</taxon>
        <taxon>PX clade</taxon>
        <taxon>Phaeophyceae</taxon>
        <taxon>Ectocarpales</taxon>
        <taxon>Ectocarpaceae</taxon>
        <taxon>Ectocarpus</taxon>
    </lineage>
</organism>
<dbReference type="InParanoid" id="D7FUL8"/>
<dbReference type="Proteomes" id="UP000002630">
    <property type="component" value="Linkage Group LG30"/>
</dbReference>
<sequence length="196" mass="22132">MNIFCLHWASAVTYVVSQLVMSVMVINCWSSKTRAGPVIYVLKFVELTSINLWAISSMAISLLIASIVQAFSKMRRVPRVIGSSRVIWSCVFVAMGLTLLSAPFWNDVLVTGSYFWITNRNDPNLARWISLSFVTTQGIAGALMALTLVFVATGKRRKSLLVCIRTSKRMKLCETFFSHQEDDLKHEFVHLNTYLV</sequence>
<evidence type="ECO:0000256" key="1">
    <source>
        <dbReference type="SAM" id="Phobius"/>
    </source>
</evidence>
<proteinExistence type="predicted"/>
<keyword evidence="3" id="KW-1185">Reference proteome</keyword>
<feature type="transmembrane region" description="Helical" evidence="1">
    <location>
        <begin position="52"/>
        <end position="74"/>
    </location>
</feature>
<keyword evidence="1" id="KW-1133">Transmembrane helix</keyword>
<keyword evidence="1" id="KW-0812">Transmembrane</keyword>
<evidence type="ECO:0000313" key="2">
    <source>
        <dbReference type="EMBL" id="CBJ31674.1"/>
    </source>
</evidence>